<dbReference type="AlphaFoldDB" id="A0A2P2PN23"/>
<reference evidence="1" key="1">
    <citation type="submission" date="2018-02" db="EMBL/GenBank/DDBJ databases">
        <title>Rhizophora mucronata_Transcriptome.</title>
        <authorList>
            <person name="Meera S.P."/>
            <person name="Sreeshan A."/>
            <person name="Augustine A."/>
        </authorList>
    </citation>
    <scope>NUCLEOTIDE SEQUENCE</scope>
    <source>
        <tissue evidence="1">Leaf</tissue>
    </source>
</reference>
<dbReference type="EMBL" id="GGEC01075640">
    <property type="protein sequence ID" value="MBX56124.1"/>
    <property type="molecule type" value="Transcribed_RNA"/>
</dbReference>
<proteinExistence type="predicted"/>
<evidence type="ECO:0000313" key="1">
    <source>
        <dbReference type="EMBL" id="MBX56124.1"/>
    </source>
</evidence>
<accession>A0A2P2PN23</accession>
<sequence length="34" mass="3956">MATSIPMMFLNVKGSCNKVYPKARTRHVFRWPST</sequence>
<organism evidence="1">
    <name type="scientific">Rhizophora mucronata</name>
    <name type="common">Asiatic mangrove</name>
    <dbReference type="NCBI Taxonomy" id="61149"/>
    <lineage>
        <taxon>Eukaryota</taxon>
        <taxon>Viridiplantae</taxon>
        <taxon>Streptophyta</taxon>
        <taxon>Embryophyta</taxon>
        <taxon>Tracheophyta</taxon>
        <taxon>Spermatophyta</taxon>
        <taxon>Magnoliopsida</taxon>
        <taxon>eudicotyledons</taxon>
        <taxon>Gunneridae</taxon>
        <taxon>Pentapetalae</taxon>
        <taxon>rosids</taxon>
        <taxon>fabids</taxon>
        <taxon>Malpighiales</taxon>
        <taxon>Rhizophoraceae</taxon>
        <taxon>Rhizophora</taxon>
    </lineage>
</organism>
<name>A0A2P2PN23_RHIMU</name>
<protein>
    <submittedName>
        <fullName evidence="1">Uncharacterized protein</fullName>
    </submittedName>
</protein>